<feature type="compositionally biased region" description="Basic and acidic residues" evidence="1">
    <location>
        <begin position="446"/>
        <end position="459"/>
    </location>
</feature>
<evidence type="ECO:0000256" key="1">
    <source>
        <dbReference type="SAM" id="MobiDB-lite"/>
    </source>
</evidence>
<dbReference type="HOGENOM" id="CLU_303928_0_0_1"/>
<dbReference type="Gene3D" id="1.25.40.20">
    <property type="entry name" value="Ankyrin repeat-containing domain"/>
    <property type="match status" value="1"/>
</dbReference>
<evidence type="ECO:0000313" key="3">
    <source>
        <dbReference type="Proteomes" id="UP000009183"/>
    </source>
</evidence>
<dbReference type="AlphaFoldDB" id="F6HAZ5"/>
<dbReference type="EMBL" id="FN595507">
    <property type="protein sequence ID" value="CCB49431.1"/>
    <property type="molecule type" value="Genomic_DNA"/>
</dbReference>
<dbReference type="ExpressionAtlas" id="F6HAZ5">
    <property type="expression patterns" value="baseline and differential"/>
</dbReference>
<dbReference type="FunFam" id="3.90.550.50:FF:000027">
    <property type="entry name" value="Hexosyltransferase"/>
    <property type="match status" value="1"/>
</dbReference>
<sequence length="979" mass="108398">MRQRGLILAAFISLVLFLLFIFISFNAHLLKSPLLLSIAPQEPSSALPQFSLLIGILTRADKYDRRHFLRLVYGIQSSPVAHIDVKFIFCNLTKPEQRVLVALEILRFEDVIILNCMENMNSGKTYTYFSSLPQILRRQYDYVMKADDDVFIRLAPLALSLQPLPRLDLYYGFVIPCASTNPFVEYMSGMGFVLSWDLVEWIGESDIPGNDTFGPEDKLVGKWLNMGNKAKNRFSNKPAMYDYPGTNGRCSHELIPETVAVHRLKRWDQWSNVLHFFNVTHQLKHYPEFRNILLAGFFSSLSLSPSLCSPNLSGLVLDPLYFTANSGRFDKKGFLRILQLGFEDAAWDGRRERMEEEFISVAGSNNLHSGNGTNPKDPLCAEMESNNNGIGHPKDASENFSSENGEGSNVVFSREAPLVSKDSRTSGGCSCSPKKLKSRMVVTDSEPGKKDKVGNEKKLSRQDRIELGRMFQGAVSSHDWELAESLILLADPHTLNDALCISLDSIWFLSTQEELHGITSLIKKIISNGAYDFTRAALRTSFLASCVSACQSRTMSLADTVTVMAQRLHERLQECNGDEVLKAEAGAKVQKFTEWALKCIGFHSRCQGNRDRVSHSSAIEIQLQLSAFKMFLDLAGNHLTGKDFTEAFDAACFPLTLFSSSFDPGWASGISATAIQGLLGMLVEGGADNVNQCFLEASRFGSTELVRILLQIAQRNSLDVDVDLALGFASHYCKIGTMECLVEEGNAIAFLGPLMRAAERGCMQVVQWFVRRGCRDMDLCLALTAATSSSQVGIAAYLLPHVPQHVLAALSIEILKAAGERSGGSLDGVAFLLRSDFLGDPAATYAVADSIARSDDEAVAPELRAFLRQNWSEAAFLDGLREGQEHYMNILRILKWGESPICLRDLPGPLLVAIAYLPLYRECVEASGCLLSQRLRGQLVEAVRRLGSGPLEEVKQGRELLAILKHHLPPFLLSVSSIG</sequence>
<reference evidence="3" key="1">
    <citation type="journal article" date="2007" name="Nature">
        <title>The grapevine genome sequence suggests ancestral hexaploidization in major angiosperm phyla.</title>
        <authorList>
            <consortium name="The French-Italian Public Consortium for Grapevine Genome Characterization."/>
            <person name="Jaillon O."/>
            <person name="Aury J.-M."/>
            <person name="Noel B."/>
            <person name="Policriti A."/>
            <person name="Clepet C."/>
            <person name="Casagrande A."/>
            <person name="Choisne N."/>
            <person name="Aubourg S."/>
            <person name="Vitulo N."/>
            <person name="Jubin C."/>
            <person name="Vezzi A."/>
            <person name="Legeai F."/>
            <person name="Hugueney P."/>
            <person name="Dasilva C."/>
            <person name="Horner D."/>
            <person name="Mica E."/>
            <person name="Jublot D."/>
            <person name="Poulain J."/>
            <person name="Bruyere C."/>
            <person name="Billault A."/>
            <person name="Segurens B."/>
            <person name="Gouyvenoux M."/>
            <person name="Ugarte E."/>
            <person name="Cattonaro F."/>
            <person name="Anthouard V."/>
            <person name="Vico V."/>
            <person name="Del Fabbro C."/>
            <person name="Alaux M."/>
            <person name="Di Gaspero G."/>
            <person name="Dumas V."/>
            <person name="Felice N."/>
            <person name="Paillard S."/>
            <person name="Juman I."/>
            <person name="Moroldo M."/>
            <person name="Scalabrin S."/>
            <person name="Canaguier A."/>
            <person name="Le Clainche I."/>
            <person name="Malacrida G."/>
            <person name="Durand E."/>
            <person name="Pesole G."/>
            <person name="Laucou V."/>
            <person name="Chatelet P."/>
            <person name="Merdinoglu D."/>
            <person name="Delledonne M."/>
            <person name="Pezzotti M."/>
            <person name="Lecharny A."/>
            <person name="Scarpelli C."/>
            <person name="Artiguenave F."/>
            <person name="Pe M.E."/>
            <person name="Valle G."/>
            <person name="Morgante M."/>
            <person name="Caboche M."/>
            <person name="Adam-Blondon A.-F."/>
            <person name="Weissenbach J."/>
            <person name="Quetier F."/>
            <person name="Wincker P."/>
        </authorList>
    </citation>
    <scope>NUCLEOTIDE SEQUENCE [LARGE SCALE GENOMIC DNA]</scope>
    <source>
        <strain evidence="3">cv. Pinot noir / PN40024</strain>
    </source>
</reference>
<dbReference type="Proteomes" id="UP000009183">
    <property type="component" value="Chromosome 5"/>
</dbReference>
<organism evidence="2 3">
    <name type="scientific">Vitis vinifera</name>
    <name type="common">Grape</name>
    <dbReference type="NCBI Taxonomy" id="29760"/>
    <lineage>
        <taxon>Eukaryota</taxon>
        <taxon>Viridiplantae</taxon>
        <taxon>Streptophyta</taxon>
        <taxon>Embryophyta</taxon>
        <taxon>Tracheophyta</taxon>
        <taxon>Spermatophyta</taxon>
        <taxon>Magnoliopsida</taxon>
        <taxon>eudicotyledons</taxon>
        <taxon>Gunneridae</taxon>
        <taxon>Pentapetalae</taxon>
        <taxon>rosids</taxon>
        <taxon>Vitales</taxon>
        <taxon>Vitaceae</taxon>
        <taxon>Viteae</taxon>
        <taxon>Vitis</taxon>
    </lineage>
</organism>
<dbReference type="eggNOG" id="KOG2287">
    <property type="taxonomic scope" value="Eukaryota"/>
</dbReference>
<keyword evidence="3" id="KW-1185">Reference proteome</keyword>
<dbReference type="InterPro" id="IPR036770">
    <property type="entry name" value="Ankyrin_rpt-contain_sf"/>
</dbReference>
<gene>
    <name evidence="2" type="ordered locus">VIT_05s0094g01540</name>
</gene>
<feature type="region of interest" description="Disordered" evidence="1">
    <location>
        <begin position="440"/>
        <end position="459"/>
    </location>
</feature>
<dbReference type="OrthoDB" id="1892624at2759"/>
<dbReference type="InterPro" id="IPR044956">
    <property type="entry name" value="SKIP35"/>
</dbReference>
<dbReference type="PANTHER" id="PTHR36024:SF1">
    <property type="entry name" value="OS11G0246900 PROTEIN"/>
    <property type="match status" value="1"/>
</dbReference>
<proteinExistence type="predicted"/>
<name>F6HAZ5_VITVI</name>
<dbReference type="FunCoup" id="F6HAZ5">
    <property type="interactions" value="2627"/>
</dbReference>
<dbReference type="Gene3D" id="3.90.550.50">
    <property type="match status" value="1"/>
</dbReference>
<dbReference type="PaxDb" id="29760-VIT_05s0094g01540.t01"/>
<accession>F6HAZ5</accession>
<evidence type="ECO:0000313" key="2">
    <source>
        <dbReference type="EMBL" id="CCB49431.1"/>
    </source>
</evidence>
<dbReference type="SUPFAM" id="SSF48403">
    <property type="entry name" value="Ankyrin repeat"/>
    <property type="match status" value="1"/>
</dbReference>
<dbReference type="PANTHER" id="PTHR36024">
    <property type="entry name" value="ANKYRIN REPEAT PROTEIN SKIP35"/>
    <property type="match status" value="1"/>
</dbReference>
<dbReference type="InParanoid" id="F6HAZ5"/>
<protein>
    <submittedName>
        <fullName evidence="2">Uncharacterized protein</fullName>
    </submittedName>
</protein>
<dbReference type="SMR" id="F6HAZ5"/>